<dbReference type="Gene3D" id="1.20.58.110">
    <property type="entry name" value="Ribosomal protein S20"/>
    <property type="match status" value="1"/>
</dbReference>
<dbReference type="GO" id="GO:0005840">
    <property type="term" value="C:ribosome"/>
    <property type="evidence" value="ECO:0007669"/>
    <property type="project" value="InterPro"/>
</dbReference>
<dbReference type="GO" id="GO:0003723">
    <property type="term" value="F:RNA binding"/>
    <property type="evidence" value="ECO:0007669"/>
    <property type="project" value="InterPro"/>
</dbReference>
<feature type="compositionally biased region" description="Basic residues" evidence="1">
    <location>
        <begin position="89"/>
        <end position="103"/>
    </location>
</feature>
<dbReference type="GO" id="GO:0003735">
    <property type="term" value="F:structural constituent of ribosome"/>
    <property type="evidence" value="ECO:0007669"/>
    <property type="project" value="InterPro"/>
</dbReference>
<protein>
    <recommendedName>
        <fullName evidence="3">30S ribosomal protein S20</fullName>
    </recommendedName>
</protein>
<dbReference type="EMBL" id="KT006999">
    <property type="protein sequence ID" value="AKQ02279.1"/>
    <property type="molecule type" value="Genomic_DNA"/>
</dbReference>
<dbReference type="AlphaFoldDB" id="A0A0H4TNN4"/>
<evidence type="ECO:0000256" key="1">
    <source>
        <dbReference type="SAM" id="MobiDB-lite"/>
    </source>
</evidence>
<dbReference type="GO" id="GO:0006412">
    <property type="term" value="P:translation"/>
    <property type="evidence" value="ECO:0007669"/>
    <property type="project" value="InterPro"/>
</dbReference>
<accession>A0A0H4TNN4</accession>
<dbReference type="SUPFAM" id="SSF46992">
    <property type="entry name" value="Ribosomal protein S20"/>
    <property type="match status" value="1"/>
</dbReference>
<evidence type="ECO:0008006" key="3">
    <source>
        <dbReference type="Google" id="ProtNLM"/>
    </source>
</evidence>
<organism evidence="2">
    <name type="scientific">uncultured Microgenomates bacterium Rifle_16ft_4_minimus_37633</name>
    <dbReference type="NCBI Taxonomy" id="1665114"/>
    <lineage>
        <taxon>Bacteria</taxon>
        <taxon>Candidatus Microgenomatota</taxon>
        <taxon>environmental samples</taxon>
    </lineage>
</organism>
<proteinExistence type="predicted"/>
<sequence>MPITKTAKRAERSSKRKAEVNKRILSQLEIAIRLAKKSTSEKNILKAISLADRAAKKRVIHKNKSARIKGSLTKLVAHKTRKANASNKGKVKKGTRKSASLKK</sequence>
<reference evidence="2" key="1">
    <citation type="journal article" date="2015" name="ISME J.">
        <title>Aquifer environment selects for microbial species cohorts in sediment and groundwater.</title>
        <authorList>
            <person name="Hug L.A."/>
            <person name="Thomas B.C."/>
            <person name="Brown C.T."/>
            <person name="Frischkorn K.R."/>
            <person name="Williams K.H."/>
            <person name="Tringe S.G."/>
            <person name="Banfield J.F."/>
        </authorList>
    </citation>
    <scope>NUCLEOTIDE SEQUENCE</scope>
</reference>
<dbReference type="InterPro" id="IPR036510">
    <property type="entry name" value="Ribosomal_bS20_sf"/>
</dbReference>
<name>A0A0H4TNN4_9BACT</name>
<feature type="region of interest" description="Disordered" evidence="1">
    <location>
        <begin position="78"/>
        <end position="103"/>
    </location>
</feature>
<evidence type="ECO:0000313" key="2">
    <source>
        <dbReference type="EMBL" id="AKQ02279.1"/>
    </source>
</evidence>